<dbReference type="AlphaFoldDB" id="A0A9P6QU23"/>
<dbReference type="OrthoDB" id="515692at2759"/>
<dbReference type="Proteomes" id="UP000823405">
    <property type="component" value="Unassembled WGS sequence"/>
</dbReference>
<comment type="caution">
    <text evidence="2">The sequence shown here is derived from an EMBL/GenBank/DDBJ whole genome shotgun (WGS) entry which is preliminary data.</text>
</comment>
<keyword evidence="3" id="KW-1185">Reference proteome</keyword>
<protein>
    <recommendedName>
        <fullName evidence="1">Metallo-beta-lactamase domain-containing protein</fullName>
    </recommendedName>
</protein>
<reference evidence="2" key="1">
    <citation type="journal article" date="2020" name="Fungal Divers.">
        <title>Resolving the Mortierellaceae phylogeny through synthesis of multi-gene phylogenetics and phylogenomics.</title>
        <authorList>
            <person name="Vandepol N."/>
            <person name="Liber J."/>
            <person name="Desiro A."/>
            <person name="Na H."/>
            <person name="Kennedy M."/>
            <person name="Barry K."/>
            <person name="Grigoriev I.V."/>
            <person name="Miller A.N."/>
            <person name="O'Donnell K."/>
            <person name="Stajich J.E."/>
            <person name="Bonito G."/>
        </authorList>
    </citation>
    <scope>NUCLEOTIDE SEQUENCE</scope>
    <source>
        <strain evidence="2">NVP60</strain>
    </source>
</reference>
<evidence type="ECO:0000313" key="2">
    <source>
        <dbReference type="EMBL" id="KAG0300929.1"/>
    </source>
</evidence>
<dbReference type="SUPFAM" id="SSF56281">
    <property type="entry name" value="Metallo-hydrolase/oxidoreductase"/>
    <property type="match status" value="1"/>
</dbReference>
<proteinExistence type="predicted"/>
<gene>
    <name evidence="2" type="ORF">BGZ97_003016</name>
</gene>
<feature type="domain" description="Metallo-beta-lactamase" evidence="1">
    <location>
        <begin position="64"/>
        <end position="118"/>
    </location>
</feature>
<name>A0A9P6QU23_9FUNG</name>
<evidence type="ECO:0000313" key="3">
    <source>
        <dbReference type="Proteomes" id="UP000823405"/>
    </source>
</evidence>
<sequence>MTAAEAPKLIPDQNEFLELRPGLFRCTFVLSFGPVAQPIATFLIRGNPIPSSSSPASDQAQAHEWIMIDAGAPPHATQILAAVERVLSHPQDTLKYICITHAHLDHTGATPLLLGRYPGCSISFIHVRSRSIMIGDASKNHMFLSKAPCLSYPVSVGTCHMGTAIQSMDKIISLKDQVDTIFPAHDYNPDGVTVEEMQAFRAANPRS</sequence>
<organism evidence="2 3">
    <name type="scientific">Linnemannia gamsii</name>
    <dbReference type="NCBI Taxonomy" id="64522"/>
    <lineage>
        <taxon>Eukaryota</taxon>
        <taxon>Fungi</taxon>
        <taxon>Fungi incertae sedis</taxon>
        <taxon>Mucoromycota</taxon>
        <taxon>Mortierellomycotina</taxon>
        <taxon>Mortierellomycetes</taxon>
        <taxon>Mortierellales</taxon>
        <taxon>Mortierellaceae</taxon>
        <taxon>Linnemannia</taxon>
    </lineage>
</organism>
<dbReference type="InterPro" id="IPR036866">
    <property type="entry name" value="RibonucZ/Hydroxyglut_hydro"/>
</dbReference>
<dbReference type="InterPro" id="IPR001279">
    <property type="entry name" value="Metallo-B-lactamas"/>
</dbReference>
<evidence type="ECO:0000259" key="1">
    <source>
        <dbReference type="Pfam" id="PF00753"/>
    </source>
</evidence>
<dbReference type="Gene3D" id="3.60.15.10">
    <property type="entry name" value="Ribonuclease Z/Hydroxyacylglutathione hydrolase-like"/>
    <property type="match status" value="1"/>
</dbReference>
<dbReference type="EMBL" id="JAAAIN010001693">
    <property type="protein sequence ID" value="KAG0300929.1"/>
    <property type="molecule type" value="Genomic_DNA"/>
</dbReference>
<dbReference type="Pfam" id="PF00753">
    <property type="entry name" value="Lactamase_B"/>
    <property type="match status" value="1"/>
</dbReference>
<accession>A0A9P6QU23</accession>